<dbReference type="EMBL" id="CM039438">
    <property type="protein sequence ID" value="KAI4300284.1"/>
    <property type="molecule type" value="Genomic_DNA"/>
</dbReference>
<evidence type="ECO:0000313" key="2">
    <source>
        <dbReference type="Proteomes" id="UP000828941"/>
    </source>
</evidence>
<dbReference type="Proteomes" id="UP000828941">
    <property type="component" value="Chromosome 13"/>
</dbReference>
<evidence type="ECO:0000313" key="1">
    <source>
        <dbReference type="EMBL" id="KAI4300284.1"/>
    </source>
</evidence>
<reference evidence="1 2" key="1">
    <citation type="journal article" date="2022" name="DNA Res.">
        <title>Chromosomal-level genome assembly of the orchid tree Bauhinia variegata (Leguminosae; Cercidoideae) supports the allotetraploid origin hypothesis of Bauhinia.</title>
        <authorList>
            <person name="Zhong Y."/>
            <person name="Chen Y."/>
            <person name="Zheng D."/>
            <person name="Pang J."/>
            <person name="Liu Y."/>
            <person name="Luo S."/>
            <person name="Meng S."/>
            <person name="Qian L."/>
            <person name="Wei D."/>
            <person name="Dai S."/>
            <person name="Zhou R."/>
        </authorList>
    </citation>
    <scope>NUCLEOTIDE SEQUENCE [LARGE SCALE GENOMIC DNA]</scope>
    <source>
        <strain evidence="1">BV-YZ2020</strain>
    </source>
</reference>
<gene>
    <name evidence="1" type="ORF">L6164_033680</name>
</gene>
<organism evidence="1 2">
    <name type="scientific">Bauhinia variegata</name>
    <name type="common">Purple orchid tree</name>
    <name type="synonym">Phanera variegata</name>
    <dbReference type="NCBI Taxonomy" id="167791"/>
    <lineage>
        <taxon>Eukaryota</taxon>
        <taxon>Viridiplantae</taxon>
        <taxon>Streptophyta</taxon>
        <taxon>Embryophyta</taxon>
        <taxon>Tracheophyta</taxon>
        <taxon>Spermatophyta</taxon>
        <taxon>Magnoliopsida</taxon>
        <taxon>eudicotyledons</taxon>
        <taxon>Gunneridae</taxon>
        <taxon>Pentapetalae</taxon>
        <taxon>rosids</taxon>
        <taxon>fabids</taxon>
        <taxon>Fabales</taxon>
        <taxon>Fabaceae</taxon>
        <taxon>Cercidoideae</taxon>
        <taxon>Cercideae</taxon>
        <taxon>Bauhiniinae</taxon>
        <taxon>Bauhinia</taxon>
    </lineage>
</organism>
<sequence>MPFFSMLGIIGLGIGIPIGIILGFLFLLFFEPRDVKEPAIKKLHELDTGSVIELLPYVPIWMKSPDYHRIDWLNKFISDMWPYLDKAICNIIRSTRESIMADYIGKYMIKSIEFKCLTLGNLPPLIHGIKVQETNENELVFEPAVRWAGNPNITVVLKLLYLPITIQLVDLQIFAELRITLKPLLPTFPCFGSIASSLMDKPHVDFGLKLLGGDLMSIPGFYHYVQETIKKQVASFYMWPQAFQVPVIDDSKGARKKPVGILHVKVVRALKLLKMDFLGTSDPYVKLSLSGDGLPAKRTSIKMKNLNPEWNEEFKLMVKDLESQVLQLHVYDWEKVGRHDNLGMHVVPLKSLTPHETKDFTLNLVKNTNPRDPQNKKWRGQLIVKLTFKPFREIDEQYSGPLDDYAAKGNGGDDGSGQGAGLLTVTIKRAVDVEGKHHNNPYAVINYKGETKRTKLVKKTRNPCWNEDFQFLLDESPSKEKIHIEVISKRTGFSFRGKESLGYVDINLIDVVHNGRINDKYSLINSKEGIIHVDVRWKVI</sequence>
<protein>
    <submittedName>
        <fullName evidence="1">Uncharacterized protein</fullName>
    </submittedName>
</protein>
<accession>A0ACB9KSM4</accession>
<comment type="caution">
    <text evidence="1">The sequence shown here is derived from an EMBL/GenBank/DDBJ whole genome shotgun (WGS) entry which is preliminary data.</text>
</comment>
<proteinExistence type="predicted"/>
<keyword evidence="2" id="KW-1185">Reference proteome</keyword>
<name>A0ACB9KSM4_BAUVA</name>